<keyword evidence="1" id="KW-1133">Transmembrane helix</keyword>
<dbReference type="EMBL" id="LN907858">
    <property type="protein sequence ID" value="CUU39008.1"/>
    <property type="molecule type" value="Genomic_DNA"/>
</dbReference>
<dbReference type="KEGG" id="hty:BN2458_PEG0121"/>
<sequence length="46" mass="5324">MGYIVILAFMSFGKLNNLILLLWFMANDVWGIEIIFCVFYNKASFG</sequence>
<dbReference type="EMBL" id="LN907858">
    <property type="protein sequence ID" value="CUU39989.1"/>
    <property type="molecule type" value="Genomic_DNA"/>
</dbReference>
<dbReference type="AlphaFoldDB" id="A0A0S4PUV5"/>
<keyword evidence="1" id="KW-0812">Transmembrane</keyword>
<evidence type="ECO:0000256" key="1">
    <source>
        <dbReference type="SAM" id="Phobius"/>
    </source>
</evidence>
<dbReference type="KEGG" id="hty:BN2458_PEG1440"/>
<dbReference type="Proteomes" id="UP000064525">
    <property type="component" value="Chromosome I"/>
</dbReference>
<dbReference type="KEGG" id="hty:BN2458_PEG1104"/>
<evidence type="ECO:0000313" key="4">
    <source>
        <dbReference type="EMBL" id="CUU39989.1"/>
    </source>
</evidence>
<accession>A0A0S4PUV5</accession>
<name>A0A0S4PUV5_9HELI</name>
<keyword evidence="1" id="KW-0472">Membrane</keyword>
<dbReference type="PATRIC" id="fig|76936.10.peg.1079"/>
<reference evidence="6" key="2">
    <citation type="submission" date="2015-11" db="EMBL/GenBank/DDBJ databases">
        <authorList>
            <person name="Anvar S.Y."/>
        </authorList>
    </citation>
    <scope>NUCLEOTIDE SEQUENCE [LARGE SCALE GENOMIC DNA]</scope>
</reference>
<feature type="transmembrane region" description="Helical" evidence="1">
    <location>
        <begin position="20"/>
        <end position="40"/>
    </location>
</feature>
<organism evidence="4 6">
    <name type="scientific">Helicobacter typhlonius</name>
    <dbReference type="NCBI Taxonomy" id="76936"/>
    <lineage>
        <taxon>Bacteria</taxon>
        <taxon>Pseudomonadati</taxon>
        <taxon>Campylobacterota</taxon>
        <taxon>Epsilonproteobacteria</taxon>
        <taxon>Campylobacterales</taxon>
        <taxon>Helicobacteraceae</taxon>
        <taxon>Helicobacter</taxon>
    </lineage>
</organism>
<proteinExistence type="predicted"/>
<evidence type="ECO:0000313" key="3">
    <source>
        <dbReference type="EMBL" id="CUU39878.1"/>
    </source>
</evidence>
<protein>
    <submittedName>
        <fullName evidence="4">Uncharacterized protein</fullName>
    </submittedName>
</protein>
<evidence type="ECO:0000313" key="6">
    <source>
        <dbReference type="Proteomes" id="UP000064525"/>
    </source>
</evidence>
<evidence type="ECO:0000313" key="5">
    <source>
        <dbReference type="EMBL" id="CUU40323.1"/>
    </source>
</evidence>
<evidence type="ECO:0000313" key="2">
    <source>
        <dbReference type="EMBL" id="CUU39008.1"/>
    </source>
</evidence>
<dbReference type="KEGG" id="hty:BN2458_PEG0993"/>
<dbReference type="EMBL" id="LN907858">
    <property type="protein sequence ID" value="CUU39878.1"/>
    <property type="molecule type" value="Genomic_DNA"/>
</dbReference>
<gene>
    <name evidence="2" type="ORF">BN2458_PEG0121</name>
    <name evidence="3" type="ORF">BN2458_PEG0993</name>
    <name evidence="4" type="ORF">BN2458_PEG1104</name>
    <name evidence="5" type="ORF">BN2458_PEG1440</name>
</gene>
<reference evidence="4" key="1">
    <citation type="submission" date="2015-11" db="EMBL/GenBank/DDBJ databases">
        <authorList>
            <person name="Zhang Y."/>
            <person name="Guo Z."/>
        </authorList>
    </citation>
    <scope>NUCLEOTIDE SEQUENCE</scope>
    <source>
        <strain evidence="4">1</strain>
    </source>
</reference>
<dbReference type="EMBL" id="LN907858">
    <property type="protein sequence ID" value="CUU40323.1"/>
    <property type="molecule type" value="Genomic_DNA"/>
</dbReference>